<dbReference type="EMBL" id="KY385637">
    <property type="protein sequence ID" value="AQS79171.1"/>
    <property type="molecule type" value="Genomic_DNA"/>
</dbReference>
<dbReference type="GeneID" id="32707790"/>
<evidence type="ECO:0000313" key="3">
    <source>
        <dbReference type="EMBL" id="AQS79171.1"/>
    </source>
</evidence>
<feature type="region of interest" description="Disordered" evidence="1">
    <location>
        <begin position="1"/>
        <end position="20"/>
    </location>
</feature>
<name>A0A1S6JLM3_HSVA1</name>
<dbReference type="RefSeq" id="YP_009361893.1">
    <property type="nucleotide sequence ID" value="NC_034446.1"/>
</dbReference>
<feature type="transmembrane region" description="Helical" evidence="2">
    <location>
        <begin position="28"/>
        <end position="51"/>
    </location>
</feature>
<proteinExistence type="predicted"/>
<dbReference type="Pfam" id="PF05473">
    <property type="entry name" value="UL45"/>
    <property type="match status" value="1"/>
</dbReference>
<dbReference type="KEGG" id="vg:32707790"/>
<evidence type="ECO:0000313" key="4">
    <source>
        <dbReference type="Proteomes" id="UP000243553"/>
    </source>
</evidence>
<keyword evidence="2" id="KW-0472">Membrane</keyword>
<keyword evidence="2" id="KW-0812">Transmembrane</keyword>
<sequence length="147" mass="14867">MANNPLTALPVLEGGPGPRGRRRCGATVPAALIGGAVLGAVALLAAVVLSAPASAWTLGACDPGWVEFNAACLCGQARLAAASAAQSPCGPTASRPPHEVTRQMEQLSGLVNGTLRVPPASGICYRPRVPGHFSRLVISARRALGLD</sequence>
<accession>A0A1S6JLM3</accession>
<organism evidence="3 4">
    <name type="scientific">Herpesvirus ateles type 1 (strain Lennette)</name>
    <dbReference type="NCBI Taxonomy" id="35243"/>
    <lineage>
        <taxon>Viruses</taxon>
        <taxon>Duplodnaviria</taxon>
        <taxon>Heunggongvirae</taxon>
        <taxon>Peploviricota</taxon>
        <taxon>Herviviricetes</taxon>
        <taxon>Herpesvirales</taxon>
        <taxon>Orthoherpesviridae</taxon>
        <taxon>Alphaherpesvirinae</taxon>
        <taxon>Simplexvirus</taxon>
        <taxon>Simplexvirus atelinealpha1</taxon>
    </lineage>
</organism>
<reference evidence="3 4" key="1">
    <citation type="journal article" date="2017" name="Arch. Virol.">
        <title>Sequence of the ateline alphaherpesvirus 1 (HVA1) genome.</title>
        <authorList>
            <person name="Eberle R."/>
            <person name="Black D.H."/>
        </authorList>
    </citation>
    <scope>NUCLEOTIDE SEQUENCE [LARGE SCALE GENOMIC DNA]</scope>
    <source>
        <strain evidence="3">Lennette</strain>
    </source>
</reference>
<protein>
    <submittedName>
        <fullName evidence="3">Membrane protein UL45</fullName>
    </submittedName>
</protein>
<evidence type="ECO:0000256" key="2">
    <source>
        <dbReference type="SAM" id="Phobius"/>
    </source>
</evidence>
<organismHost>
    <name type="scientific">Ateles</name>
    <dbReference type="NCBI Taxonomy" id="9506"/>
</organismHost>
<evidence type="ECO:0000256" key="1">
    <source>
        <dbReference type="SAM" id="MobiDB-lite"/>
    </source>
</evidence>
<dbReference type="Proteomes" id="UP000243553">
    <property type="component" value="Segment"/>
</dbReference>
<keyword evidence="2" id="KW-1133">Transmembrane helix</keyword>
<keyword evidence="4" id="KW-1185">Reference proteome</keyword>
<gene>
    <name evidence="3" type="primary">UL45</name>
</gene>